<evidence type="ECO:0000313" key="2">
    <source>
        <dbReference type="Proteomes" id="UP000626109"/>
    </source>
</evidence>
<dbReference type="EMBL" id="CAJNNW010032370">
    <property type="protein sequence ID" value="CAE8712666.1"/>
    <property type="molecule type" value="Genomic_DNA"/>
</dbReference>
<protein>
    <submittedName>
        <fullName evidence="1">Uncharacterized protein</fullName>
    </submittedName>
</protein>
<dbReference type="AlphaFoldDB" id="A0A813KTS3"/>
<dbReference type="Proteomes" id="UP000626109">
    <property type="component" value="Unassembled WGS sequence"/>
</dbReference>
<comment type="caution">
    <text evidence="1">The sequence shown here is derived from an EMBL/GenBank/DDBJ whole genome shotgun (WGS) entry which is preliminary data.</text>
</comment>
<reference evidence="1" key="1">
    <citation type="submission" date="2021-02" db="EMBL/GenBank/DDBJ databases">
        <authorList>
            <person name="Dougan E. K."/>
            <person name="Rhodes N."/>
            <person name="Thang M."/>
            <person name="Chan C."/>
        </authorList>
    </citation>
    <scope>NUCLEOTIDE SEQUENCE</scope>
</reference>
<organism evidence="1 2">
    <name type="scientific">Polarella glacialis</name>
    <name type="common">Dinoflagellate</name>
    <dbReference type="NCBI Taxonomy" id="89957"/>
    <lineage>
        <taxon>Eukaryota</taxon>
        <taxon>Sar</taxon>
        <taxon>Alveolata</taxon>
        <taxon>Dinophyceae</taxon>
        <taxon>Suessiales</taxon>
        <taxon>Suessiaceae</taxon>
        <taxon>Polarella</taxon>
    </lineage>
</organism>
<evidence type="ECO:0000313" key="1">
    <source>
        <dbReference type="EMBL" id="CAE8712666.1"/>
    </source>
</evidence>
<gene>
    <name evidence="1" type="ORF">PGLA2088_LOCUS37138</name>
</gene>
<sequence length="110" mass="11573">METAYGLKTGPAMLHIQIVSPAHSRTSGVAGQPTRCTKCLASECHTKCAAQVGSRNDAKDQACRRACLCLGRLSKVVACRRQVGKAIGQLLADTEQSACCVPASMLDTPI</sequence>
<proteinExistence type="predicted"/>
<name>A0A813KTS3_POLGL</name>
<accession>A0A813KTS3</accession>